<dbReference type="RefSeq" id="WP_084526899.1">
    <property type="nucleotide sequence ID" value="NZ_FQUP01000001.1"/>
</dbReference>
<sequence>MMRRFLVRGAAATVLLGLVAGCSNGGAAPTTQGYVEGDFVRIGPEATGRLVSLAVEKGHAVAAGAPLFTLDDRDERAALSEGEAERAAAEANLADLTTGKRPEEIAVLEAQLNEAEAQQQAAQKTFTRNQALETRAVSSAAALDQAKSDLDAANARVDAATRNLAVARLPARTDVIEAARQTLAAREAAVSAAKTRLARRSVAAPVAGLVDDTLFRVGEVVPAGSPVVSLLPPENRKIVFFLPEPQRAAVRPGDRVTLACDGCAAGLAATVSRIAASAEFAPPVIYSTESRAKLVYRIEAKPEGDALLLSPGQPLDVTLAGRAP</sequence>
<evidence type="ECO:0000313" key="6">
    <source>
        <dbReference type="EMBL" id="SHE97012.1"/>
    </source>
</evidence>
<dbReference type="Gene3D" id="2.40.50.100">
    <property type="match status" value="2"/>
</dbReference>
<keyword evidence="4" id="KW-0732">Signal</keyword>
<dbReference type="InterPro" id="IPR050465">
    <property type="entry name" value="UPF0194_transport"/>
</dbReference>
<evidence type="ECO:0000256" key="1">
    <source>
        <dbReference type="ARBA" id="ARBA00004196"/>
    </source>
</evidence>
<dbReference type="Gene3D" id="1.10.287.470">
    <property type="entry name" value="Helix hairpin bin"/>
    <property type="match status" value="2"/>
</dbReference>
<dbReference type="OrthoDB" id="9809385at2"/>
<dbReference type="PROSITE" id="PS51257">
    <property type="entry name" value="PROKAR_LIPOPROTEIN"/>
    <property type="match status" value="1"/>
</dbReference>
<feature type="signal peptide" evidence="4">
    <location>
        <begin position="1"/>
        <end position="27"/>
    </location>
</feature>
<feature type="coiled-coil region" evidence="3">
    <location>
        <begin position="105"/>
        <end position="163"/>
    </location>
</feature>
<dbReference type="AlphaFoldDB" id="A0A1M4XUU3"/>
<evidence type="ECO:0000256" key="4">
    <source>
        <dbReference type="SAM" id="SignalP"/>
    </source>
</evidence>
<dbReference type="Pfam" id="PF25881">
    <property type="entry name" value="HH_YBHG"/>
    <property type="match status" value="1"/>
</dbReference>
<name>A0A1M4XUU3_9HYPH</name>
<proteinExistence type="predicted"/>
<dbReference type="EMBL" id="FQUP01000001">
    <property type="protein sequence ID" value="SHE97012.1"/>
    <property type="molecule type" value="Genomic_DNA"/>
</dbReference>
<dbReference type="STRING" id="1122133.SAMN02745157_1341"/>
<keyword evidence="2 3" id="KW-0175">Coiled coil</keyword>
<evidence type="ECO:0000313" key="7">
    <source>
        <dbReference type="Proteomes" id="UP000184485"/>
    </source>
</evidence>
<dbReference type="SUPFAM" id="SSF111369">
    <property type="entry name" value="HlyD-like secretion proteins"/>
    <property type="match status" value="3"/>
</dbReference>
<dbReference type="PANTHER" id="PTHR32347:SF23">
    <property type="entry name" value="BLL5650 PROTEIN"/>
    <property type="match status" value="1"/>
</dbReference>
<dbReference type="InterPro" id="IPR059052">
    <property type="entry name" value="HH_YbhG-like"/>
</dbReference>
<organism evidence="6 7">
    <name type="scientific">Kaistia soli DSM 19436</name>
    <dbReference type="NCBI Taxonomy" id="1122133"/>
    <lineage>
        <taxon>Bacteria</taxon>
        <taxon>Pseudomonadati</taxon>
        <taxon>Pseudomonadota</taxon>
        <taxon>Alphaproteobacteria</taxon>
        <taxon>Hyphomicrobiales</taxon>
        <taxon>Kaistiaceae</taxon>
        <taxon>Kaistia</taxon>
    </lineage>
</organism>
<keyword evidence="7" id="KW-1185">Reference proteome</keyword>
<comment type="subcellular location">
    <subcellularLocation>
        <location evidence="1">Cell envelope</location>
    </subcellularLocation>
</comment>
<accession>A0A1M4XUU3</accession>
<dbReference type="Gene3D" id="2.40.30.170">
    <property type="match status" value="1"/>
</dbReference>
<dbReference type="Proteomes" id="UP000184485">
    <property type="component" value="Unassembled WGS sequence"/>
</dbReference>
<dbReference type="GO" id="GO:0030313">
    <property type="term" value="C:cell envelope"/>
    <property type="evidence" value="ECO:0007669"/>
    <property type="project" value="UniProtKB-SubCell"/>
</dbReference>
<protein>
    <submittedName>
        <fullName evidence="6">HlyD family secretion protein</fullName>
    </submittedName>
</protein>
<feature type="chain" id="PRO_5012747839" evidence="4">
    <location>
        <begin position="28"/>
        <end position="324"/>
    </location>
</feature>
<dbReference type="PANTHER" id="PTHR32347">
    <property type="entry name" value="EFFLUX SYSTEM COMPONENT YKNX-RELATED"/>
    <property type="match status" value="1"/>
</dbReference>
<evidence type="ECO:0000259" key="5">
    <source>
        <dbReference type="Pfam" id="PF25881"/>
    </source>
</evidence>
<evidence type="ECO:0000256" key="2">
    <source>
        <dbReference type="ARBA" id="ARBA00023054"/>
    </source>
</evidence>
<reference evidence="6 7" key="1">
    <citation type="submission" date="2016-11" db="EMBL/GenBank/DDBJ databases">
        <authorList>
            <person name="Jaros S."/>
            <person name="Januszkiewicz K."/>
            <person name="Wedrychowicz H."/>
        </authorList>
    </citation>
    <scope>NUCLEOTIDE SEQUENCE [LARGE SCALE GENOMIC DNA]</scope>
    <source>
        <strain evidence="6 7">DSM 19436</strain>
    </source>
</reference>
<evidence type="ECO:0000256" key="3">
    <source>
        <dbReference type="SAM" id="Coils"/>
    </source>
</evidence>
<feature type="domain" description="YbhG-like alpha-helical hairpin" evidence="5">
    <location>
        <begin position="70"/>
        <end position="197"/>
    </location>
</feature>
<gene>
    <name evidence="6" type="ORF">SAMN02745157_1341</name>
</gene>